<dbReference type="Proteomes" id="UP000322658">
    <property type="component" value="Unassembled WGS sequence"/>
</dbReference>
<dbReference type="Pfam" id="PF01762">
    <property type="entry name" value="Galactosyl_T"/>
    <property type="match status" value="1"/>
</dbReference>
<sequence>MKKQVKILVGICSCQRMKEKRDAVRETWLEHPADGIECVFFVGGKEGLEEERGDTVVLDTADGYDELPGKVKSFFRYALENYDFEWLFKCDDDTYVDLSRLESVVDDEYDLIGDVMVSTRHSPSGGAGYFLKRSMVEKLVEAPGFA</sequence>
<protein>
    <recommendedName>
        <fullName evidence="11">Hexosyltransferase</fullName>
    </recommendedName>
</protein>
<comment type="caution">
    <text evidence="9">The sequence shown here is derived from an EMBL/GenBank/DDBJ whole genome shotgun (WGS) entry which is preliminary data.</text>
</comment>
<evidence type="ECO:0000313" key="10">
    <source>
        <dbReference type="Proteomes" id="UP000322658"/>
    </source>
</evidence>
<accession>A0A5B3GAP5</accession>
<keyword evidence="6" id="KW-1133">Transmembrane helix</keyword>
<dbReference type="PANTHER" id="PTHR11214">
    <property type="entry name" value="BETA-1,3-N-ACETYLGLUCOSAMINYLTRANSFERASE"/>
    <property type="match status" value="1"/>
</dbReference>
<evidence type="ECO:0000256" key="7">
    <source>
        <dbReference type="ARBA" id="ARBA00023034"/>
    </source>
</evidence>
<keyword evidence="4" id="KW-0812">Transmembrane</keyword>
<keyword evidence="3" id="KW-0808">Transferase</keyword>
<proteinExistence type="predicted"/>
<dbReference type="Gene3D" id="3.90.550.50">
    <property type="match status" value="1"/>
</dbReference>
<evidence type="ECO:0000256" key="2">
    <source>
        <dbReference type="ARBA" id="ARBA00022676"/>
    </source>
</evidence>
<keyword evidence="5" id="KW-0735">Signal-anchor</keyword>
<evidence type="ECO:0000256" key="1">
    <source>
        <dbReference type="ARBA" id="ARBA00004323"/>
    </source>
</evidence>
<keyword evidence="2" id="KW-0328">Glycosyltransferase</keyword>
<dbReference type="GO" id="GO:0016758">
    <property type="term" value="F:hexosyltransferase activity"/>
    <property type="evidence" value="ECO:0007669"/>
    <property type="project" value="InterPro"/>
</dbReference>
<evidence type="ECO:0000256" key="5">
    <source>
        <dbReference type="ARBA" id="ARBA00022968"/>
    </source>
</evidence>
<keyword evidence="8" id="KW-0472">Membrane</keyword>
<reference evidence="9 10" key="1">
    <citation type="journal article" date="2019" name="Nat. Med.">
        <title>A library of human gut bacterial isolates paired with longitudinal multiomics data enables mechanistic microbiome research.</title>
        <authorList>
            <person name="Poyet M."/>
            <person name="Groussin M."/>
            <person name="Gibbons S.M."/>
            <person name="Avila-Pacheco J."/>
            <person name="Jiang X."/>
            <person name="Kearney S.M."/>
            <person name="Perrotta A.R."/>
            <person name="Berdy B."/>
            <person name="Zhao S."/>
            <person name="Lieberman T.D."/>
            <person name="Swanson P.K."/>
            <person name="Smith M."/>
            <person name="Roesemann S."/>
            <person name="Alexander J.E."/>
            <person name="Rich S.A."/>
            <person name="Livny J."/>
            <person name="Vlamakis H."/>
            <person name="Clish C."/>
            <person name="Bullock K."/>
            <person name="Deik A."/>
            <person name="Scott J."/>
            <person name="Pierce K.A."/>
            <person name="Xavier R.J."/>
            <person name="Alm E.J."/>
        </authorList>
    </citation>
    <scope>NUCLEOTIDE SEQUENCE [LARGE SCALE GENOMIC DNA]</scope>
    <source>
        <strain evidence="9 10">BIOML-A1</strain>
    </source>
</reference>
<comment type="subcellular location">
    <subcellularLocation>
        <location evidence="1">Golgi apparatus membrane</location>
        <topology evidence="1">Single-pass type II membrane protein</topology>
    </subcellularLocation>
</comment>
<feature type="non-terminal residue" evidence="9">
    <location>
        <position position="146"/>
    </location>
</feature>
<keyword evidence="7" id="KW-0333">Golgi apparatus</keyword>
<gene>
    <name evidence="9" type="ORF">F2Y07_14450</name>
</gene>
<dbReference type="PANTHER" id="PTHR11214:SF3">
    <property type="entry name" value="BETA-1,3-GALACTOSYLTRANSFERASE 6"/>
    <property type="match status" value="1"/>
</dbReference>
<dbReference type="EMBL" id="VVXJ01000078">
    <property type="protein sequence ID" value="KAA2370664.1"/>
    <property type="molecule type" value="Genomic_DNA"/>
</dbReference>
<evidence type="ECO:0000256" key="8">
    <source>
        <dbReference type="ARBA" id="ARBA00023136"/>
    </source>
</evidence>
<evidence type="ECO:0008006" key="11">
    <source>
        <dbReference type="Google" id="ProtNLM"/>
    </source>
</evidence>
<dbReference type="InterPro" id="IPR002659">
    <property type="entry name" value="Glyco_trans_31"/>
</dbReference>
<evidence type="ECO:0000256" key="6">
    <source>
        <dbReference type="ARBA" id="ARBA00022989"/>
    </source>
</evidence>
<evidence type="ECO:0000256" key="4">
    <source>
        <dbReference type="ARBA" id="ARBA00022692"/>
    </source>
</evidence>
<name>A0A5B3GAP5_9BACT</name>
<dbReference type="AlphaFoldDB" id="A0A5B3GAP5"/>
<dbReference type="GO" id="GO:0016020">
    <property type="term" value="C:membrane"/>
    <property type="evidence" value="ECO:0007669"/>
    <property type="project" value="InterPro"/>
</dbReference>
<evidence type="ECO:0000256" key="3">
    <source>
        <dbReference type="ARBA" id="ARBA00022679"/>
    </source>
</evidence>
<organism evidence="9 10">
    <name type="scientific">Alistipes shahii</name>
    <dbReference type="NCBI Taxonomy" id="328814"/>
    <lineage>
        <taxon>Bacteria</taxon>
        <taxon>Pseudomonadati</taxon>
        <taxon>Bacteroidota</taxon>
        <taxon>Bacteroidia</taxon>
        <taxon>Bacteroidales</taxon>
        <taxon>Rikenellaceae</taxon>
        <taxon>Alistipes</taxon>
    </lineage>
</organism>
<evidence type="ECO:0000313" key="9">
    <source>
        <dbReference type="EMBL" id="KAA2370664.1"/>
    </source>
</evidence>